<dbReference type="Proteomes" id="UP001634394">
    <property type="component" value="Unassembled WGS sequence"/>
</dbReference>
<proteinExistence type="predicted"/>
<keyword evidence="2" id="KW-0547">Nucleotide-binding</keyword>
<protein>
    <recommendedName>
        <fullName evidence="6">Protein kinase domain-containing protein</fullName>
    </recommendedName>
</protein>
<feature type="compositionally biased region" description="Basic and acidic residues" evidence="5">
    <location>
        <begin position="430"/>
        <end position="456"/>
    </location>
</feature>
<dbReference type="PROSITE" id="PS50011">
    <property type="entry name" value="PROTEIN_KINASE_DOM"/>
    <property type="match status" value="1"/>
</dbReference>
<feature type="compositionally biased region" description="Polar residues" evidence="5">
    <location>
        <begin position="457"/>
        <end position="466"/>
    </location>
</feature>
<dbReference type="SUPFAM" id="SSF57933">
    <property type="entry name" value="TAZ domain"/>
    <property type="match status" value="1"/>
</dbReference>
<accession>A0ABD3T452</accession>
<feature type="region of interest" description="Disordered" evidence="5">
    <location>
        <begin position="1636"/>
        <end position="1684"/>
    </location>
</feature>
<dbReference type="InterPro" id="IPR008271">
    <property type="entry name" value="Ser/Thr_kinase_AS"/>
</dbReference>
<feature type="compositionally biased region" description="Basic and acidic residues" evidence="5">
    <location>
        <begin position="1456"/>
        <end position="1472"/>
    </location>
</feature>
<dbReference type="Gene3D" id="1.10.510.10">
    <property type="entry name" value="Transferase(Phosphotransferase) domain 1"/>
    <property type="match status" value="1"/>
</dbReference>
<keyword evidence="8" id="KW-1185">Reference proteome</keyword>
<name>A0ABD3T452_SINWO</name>
<evidence type="ECO:0000259" key="6">
    <source>
        <dbReference type="PROSITE" id="PS50011"/>
    </source>
</evidence>
<dbReference type="GO" id="GO:0005524">
    <property type="term" value="F:ATP binding"/>
    <property type="evidence" value="ECO:0007669"/>
    <property type="project" value="UniProtKB-KW"/>
</dbReference>
<feature type="compositionally biased region" description="Basic and acidic residues" evidence="5">
    <location>
        <begin position="1"/>
        <end position="20"/>
    </location>
</feature>
<dbReference type="InterPro" id="IPR000719">
    <property type="entry name" value="Prot_kinase_dom"/>
</dbReference>
<feature type="region of interest" description="Disordered" evidence="5">
    <location>
        <begin position="1456"/>
        <end position="1479"/>
    </location>
</feature>
<dbReference type="InterPro" id="IPR011009">
    <property type="entry name" value="Kinase-like_dom_sf"/>
</dbReference>
<feature type="domain" description="Protein kinase" evidence="6">
    <location>
        <begin position="857"/>
        <end position="1110"/>
    </location>
</feature>
<evidence type="ECO:0000313" key="8">
    <source>
        <dbReference type="Proteomes" id="UP001634394"/>
    </source>
</evidence>
<dbReference type="Gene3D" id="3.30.200.20">
    <property type="entry name" value="Phosphorylase Kinase, domain 1"/>
    <property type="match status" value="1"/>
</dbReference>
<feature type="region of interest" description="Disordered" evidence="5">
    <location>
        <begin position="1604"/>
        <end position="1623"/>
    </location>
</feature>
<evidence type="ECO:0000256" key="2">
    <source>
        <dbReference type="ARBA" id="ARBA00022741"/>
    </source>
</evidence>
<feature type="region of interest" description="Disordered" evidence="5">
    <location>
        <begin position="386"/>
        <end position="466"/>
    </location>
</feature>
<dbReference type="PANTHER" id="PTHR48016">
    <property type="entry name" value="MAP KINASE KINASE KINASE SSK2-RELATED-RELATED"/>
    <property type="match status" value="1"/>
</dbReference>
<dbReference type="GO" id="GO:0016301">
    <property type="term" value="F:kinase activity"/>
    <property type="evidence" value="ECO:0007669"/>
    <property type="project" value="UniProtKB-KW"/>
</dbReference>
<dbReference type="PANTHER" id="PTHR48016:SF9">
    <property type="entry name" value="MITOGEN-ACTIVATED PROTEIN KINASE KINASE KINASE 14"/>
    <property type="match status" value="1"/>
</dbReference>
<feature type="region of interest" description="Disordered" evidence="5">
    <location>
        <begin position="1"/>
        <end position="23"/>
    </location>
</feature>
<organism evidence="7 8">
    <name type="scientific">Sinanodonta woodiana</name>
    <name type="common">Chinese pond mussel</name>
    <name type="synonym">Anodonta woodiana</name>
    <dbReference type="NCBI Taxonomy" id="1069815"/>
    <lineage>
        <taxon>Eukaryota</taxon>
        <taxon>Metazoa</taxon>
        <taxon>Spiralia</taxon>
        <taxon>Lophotrochozoa</taxon>
        <taxon>Mollusca</taxon>
        <taxon>Bivalvia</taxon>
        <taxon>Autobranchia</taxon>
        <taxon>Heteroconchia</taxon>
        <taxon>Palaeoheterodonta</taxon>
        <taxon>Unionida</taxon>
        <taxon>Unionoidea</taxon>
        <taxon>Unionidae</taxon>
        <taxon>Unioninae</taxon>
        <taxon>Sinanodonta</taxon>
    </lineage>
</organism>
<evidence type="ECO:0000313" key="7">
    <source>
        <dbReference type="EMBL" id="KAL3831689.1"/>
    </source>
</evidence>
<evidence type="ECO:0000256" key="4">
    <source>
        <dbReference type="ARBA" id="ARBA00022840"/>
    </source>
</evidence>
<feature type="region of interest" description="Disordered" evidence="5">
    <location>
        <begin position="67"/>
        <end position="87"/>
    </location>
</feature>
<keyword evidence="1" id="KW-0808">Transferase</keyword>
<evidence type="ECO:0000256" key="3">
    <source>
        <dbReference type="ARBA" id="ARBA00022777"/>
    </source>
</evidence>
<comment type="caution">
    <text evidence="7">The sequence shown here is derived from an EMBL/GenBank/DDBJ whole genome shotgun (WGS) entry which is preliminary data.</text>
</comment>
<feature type="compositionally biased region" description="Polar residues" evidence="5">
    <location>
        <begin position="1604"/>
        <end position="1616"/>
    </location>
</feature>
<sequence>MGLKTELSKKTSRQTEDHAKSANKHLCRWRKQFVENENIHQKLEKNNKYRRKSNHYLLNILDEEGKYDKENEKESEKGDDTFQDKHLGKENVMLIKSPQFDKNKAQKEIPVNKDFSNKISLKQRKDQENLNQIQKNQRDPDLNMNLKDTGFENKCKIGDSKQIDNKDAYDSATNPDKFSLEEETYVKKLPGGDENEDGNSIEKSYWEMDGTGRCDSMDSLVFKTKLNLVTLIAKQGGSSQLQERRFCTTFPGVVGHSVSHMELSMKSQEKEMKPVDAMADLCRMEGSYTEAVEFSSSLSGELSTIPPFDKLGKSIGNSVSLTGKPMVDCMEKHEVDVLEHEKEQVTELLEKPKLMILVEELVRLLEEMKSCMSALEERTERSPINIFGLSDGRQHYDLPRQSNSGRGHSGNGTSRSGSPPDNTAAGGDHQGADRGRNKENSKKDEGHPSGRNKDNPKVNSPTVQILDTQVPPLDFKSYRRKHGSQSIHELTMYLGYLGNLQVPLQQEEAPPWQLHMELNSCLEMVVDNLDPILEEALSCQICVTLSSHLKHFADCLLPYTSSCLICRQIFMFICVHVKTCIDKAAYLRQQKQQPQQQLAQICTVSLCKKIASFISGDVDKLYRMLSHIWPRVKKTLAGLLRSDEIWDPQSTEFPFPVKTPLGPRPSSGKISTALPSIPEHESLPNSSSYTSFSHQVTAQSREGEEHDETEEPEDPHVLLRDNISVVDRNLVLGNAEIGDSSSEQAQNSVSDSNSSSFSGIIYNDQAPSSLPNVHFHPTGGQLLSLTDRPMGIPGIGEVVYGNKWQLVKVAKFWGNLKLQYRMEGQLARHFREEGVIVSEYKKQLQIMKTRYQENFQYEKLVHLGNGMSGKCHLAQDWNTDYKFCLKKIHISHYEEKEIEIWSELEHPNIVKLYGAIRLGEMIFILAEFIDGGCLTEAINTQRNLNCRLGHRLALHYFKQLLQVLSYLRSKDILHEDLKADNILLSQNDRSIRVADFGLARRITHQKKGEQPFGTQTQWSPEKAGSEGHGFPSEVWAAVCVLVHMLSGYPPWVRRFSDAKVLHFVIVENSPPIQDIPKNVHPVVHDLIVQGLELDPLKRPTADALLKHKAFTLFESGPPSDQIYSTLLTSSSAAMLPLNHLDENTSILQEIYHSLANPSVSQGVNVKESSLAIPSMPQGVNIKESSLTISSMPQGVNIKENSMAIPSVPQGVTVKENGQQKNSIVSLPSQPQRFTSQKEDGPEYGLPSAEFSGHLEWVNAWYTAPQMPLDLVAMPVFVNPDPGLFHPPENQVPSCHFYDYLYDHTTAPQPVPAGTELQMYTPDDVSYSGSSYHSFNLSEEDVNSNLPNFVLLDLDRELENIKQEMGLQVSDSTNNSVVKQEERAEIPDREPEIQHDSLDSFDSFKLFGDGEPTKPTLPKFGDLASFCTGEMFMLTDTKKLDQQYPCTNCTLPNTEFKEKTNRDRNIEPGEKRAASHQSSAKMQEVKLLQDLSPCGKQQVSSQNSSKLGIQPKDQQTCMMRHLSHPIIQTNECLHQTTQPLTAPPDQKPAKPFPEFAVPSRNPSPLQQLQTSIPRRRIDQDRAAILLNTLDSQKTSEVTAVHNITAFNPPSQNSSSVRLPSEKSEKDLHNELLKQAACDRDKVSSSRPPLHLDLKKTSNITHKNSERKTPNTAPATMPRENQKPDEDLMWKSCDEIQIESTSSNTHSTPSPVHTTPKSAFDEQEEAFKRLETESQQSDEILNQALEDDEIETQENVNAELTIEHDDDKSLQYVVDMYLDEHDQSADCSLSLTFVNQENETLLKMKVKRQTTQSWHDFIEKEICQDNSYHNQFRLEMFNFRHADGIFMNLDDDIGDEDRTIFVMEATANDPWFVENGMIRHFL</sequence>
<feature type="region of interest" description="Disordered" evidence="5">
    <location>
        <begin position="112"/>
        <end position="145"/>
    </location>
</feature>
<feature type="region of interest" description="Disordered" evidence="5">
    <location>
        <begin position="1698"/>
        <end position="1722"/>
    </location>
</feature>
<dbReference type="InterPro" id="IPR035898">
    <property type="entry name" value="TAZ_dom_sf"/>
</dbReference>
<dbReference type="Pfam" id="PF00069">
    <property type="entry name" value="Pkinase"/>
    <property type="match status" value="1"/>
</dbReference>
<feature type="compositionally biased region" description="Basic and acidic residues" evidence="5">
    <location>
        <begin position="1636"/>
        <end position="1654"/>
    </location>
</feature>
<gene>
    <name evidence="7" type="ORF">ACJMK2_023411</name>
</gene>
<dbReference type="SMART" id="SM00220">
    <property type="entry name" value="S_TKc"/>
    <property type="match status" value="1"/>
</dbReference>
<feature type="compositionally biased region" description="Low complexity" evidence="5">
    <location>
        <begin position="1698"/>
        <end position="1714"/>
    </location>
</feature>
<feature type="region of interest" description="Disordered" evidence="5">
    <location>
        <begin position="654"/>
        <end position="719"/>
    </location>
</feature>
<dbReference type="PROSITE" id="PS00108">
    <property type="entry name" value="PROTEIN_KINASE_ST"/>
    <property type="match status" value="1"/>
</dbReference>
<feature type="region of interest" description="Disordered" evidence="5">
    <location>
        <begin position="737"/>
        <end position="756"/>
    </location>
</feature>
<keyword evidence="3" id="KW-0418">Kinase</keyword>
<reference evidence="7 8" key="1">
    <citation type="submission" date="2024-11" db="EMBL/GenBank/DDBJ databases">
        <title>Chromosome-level genome assembly of the freshwater bivalve Anodonta woodiana.</title>
        <authorList>
            <person name="Chen X."/>
        </authorList>
    </citation>
    <scope>NUCLEOTIDE SEQUENCE [LARGE SCALE GENOMIC DNA]</scope>
    <source>
        <strain evidence="7">MN2024</strain>
        <tissue evidence="7">Gills</tissue>
    </source>
</reference>
<evidence type="ECO:0000256" key="5">
    <source>
        <dbReference type="SAM" id="MobiDB-lite"/>
    </source>
</evidence>
<keyword evidence="4" id="KW-0067">ATP-binding</keyword>
<feature type="compositionally biased region" description="Polar residues" evidence="5">
    <location>
        <begin position="400"/>
        <end position="421"/>
    </location>
</feature>
<feature type="compositionally biased region" description="Polar residues" evidence="5">
    <location>
        <begin position="683"/>
        <end position="700"/>
    </location>
</feature>
<dbReference type="SUPFAM" id="SSF56112">
    <property type="entry name" value="Protein kinase-like (PK-like)"/>
    <property type="match status" value="1"/>
</dbReference>
<evidence type="ECO:0000256" key="1">
    <source>
        <dbReference type="ARBA" id="ARBA00022679"/>
    </source>
</evidence>
<dbReference type="EMBL" id="JBJQND010000019">
    <property type="protein sequence ID" value="KAL3831689.1"/>
    <property type="molecule type" value="Genomic_DNA"/>
</dbReference>
<dbReference type="InterPro" id="IPR050538">
    <property type="entry name" value="MAP_kinase_kinase_kinase"/>
</dbReference>